<dbReference type="InterPro" id="IPR015943">
    <property type="entry name" value="WD40/YVTN_repeat-like_dom_sf"/>
</dbReference>
<gene>
    <name evidence="1" type="ORF">ENP86_09425</name>
</gene>
<dbReference type="Gene3D" id="2.130.10.10">
    <property type="entry name" value="YVTN repeat-like/Quinoprotein amine dehydrogenase"/>
    <property type="match status" value="2"/>
</dbReference>
<proteinExistence type="predicted"/>
<reference evidence="1" key="1">
    <citation type="journal article" date="2020" name="mSystems">
        <title>Genome- and Community-Level Interaction Insights into Carbon Utilization and Element Cycling Functions of Hydrothermarchaeota in Hydrothermal Sediment.</title>
        <authorList>
            <person name="Zhou Z."/>
            <person name="Liu Y."/>
            <person name="Xu W."/>
            <person name="Pan J."/>
            <person name="Luo Z.H."/>
            <person name="Li M."/>
        </authorList>
    </citation>
    <scope>NUCLEOTIDE SEQUENCE [LARGE SCALE GENOMIC DNA]</scope>
    <source>
        <strain evidence="1">SpSt-258</strain>
    </source>
</reference>
<dbReference type="EMBL" id="DSKY01000021">
    <property type="protein sequence ID" value="HDY59753.1"/>
    <property type="molecule type" value="Genomic_DNA"/>
</dbReference>
<protein>
    <submittedName>
        <fullName evidence="1">Uncharacterized protein</fullName>
    </submittedName>
</protein>
<evidence type="ECO:0000313" key="1">
    <source>
        <dbReference type="EMBL" id="HDY59753.1"/>
    </source>
</evidence>
<accession>A0A7V0Z713</accession>
<comment type="caution">
    <text evidence="1">The sequence shown here is derived from an EMBL/GenBank/DDBJ whole genome shotgun (WGS) entry which is preliminary data.</text>
</comment>
<dbReference type="SUPFAM" id="SSF101898">
    <property type="entry name" value="NHL repeat"/>
    <property type="match status" value="1"/>
</dbReference>
<sequence>MINILYFVFCLTAQRIGKEIIILEPLTEVSAKDLIYFGTDSGIAVFNKDSKTWSRISSASGLPDNKIHIIGIDEGIIWVVTETSIASADIKLNDWQIHNFTEPITGLTFDEDYVWIAGISGVKAMDKYTENWLEITHNKTNSILSENKVIWMGTDTGIYKFDRRFERLEKVQEAPDIPVTSIINTPTNIWFLSKDEFVSYNKKNNLWSKYPGYSIDDYQILGDSIFILSAGKIIYFDPFTSMWYEYKESGDIAGINGFTINSQNLLVATNNGLYIFNLIEKSRVVYNKKNGLLQDTLFDVYENNDFIFVINDYSIQYFAKKNKIWGIEELYKPIKRTKKLFYYDDSGLHSNLVNDIDIRLQGRTYYYQYVKLYNGEPEYTSFESVNLKLIGEHRSKRLISLYYDDTDKDQILYGFGYRGLENDFFYRMNAGYIPLDFYELNLIPYFSTLGGNAKFKMKNHQLNMAGGQIKSQFRSEFFYGCTYQITDTIFDLEYANNVFYYIFSRPQKIDKGIDTIFIDDQIQSNNGYDTRVNWTIGGITGDFDPLIDGVDYMLDYNQGIIQFLSPRDSDDIIILLYNGNTYIIQADSINNAIENTYLLGNDIIPHTFDLKIIDTAGLVHPLADFGIDNNRDNKVDPEFINYKLGFLRFPSLRPFPPVVYDDSVHIYSLLFTYHSYTAFYNLSYRPVLINSEKVFVDGQLMARGIDYIIDYTSGRVIFIKEGLVTDLSEVEIKYMSVQREGKEMYFGFQPNISINTALNVAPGIGVVQDESLFFCTAQLAKDFSLNKSIKLIPQFSINQDREYGQDYELIANYGILSMNGNYTSFTDNYNAFGMNRKKYGNLSTGGKLDIMLEPATHLRLSGSFIQEYQEDALKNQYQVRYQSVKFYYLNPRLPNGYLLLGRDLLPEYNSKKVQIYLNHNSEFNNINLKLNGFTHTNWQISQDNKSHKLYEYYLGSNLTLPIPVNFDLRLFNTNLYQNIIKEKQENKLRSIINIDFIPGINYVLHYELIKDRFFYEGLNDLSLENFYNNTIFFAPGRWFQRFNFLNWGIGFGQNFNEYLSNLAAPYNPLILTKPFYSNAISTCNHSQNMYLTIQIIPYSKVYIWIKESLIKSGYSYYTLPDLQNKYIDEIRIEYEPENLGLWTIYYMRNRTYSYPAEQLQNLYLEWNKPWSALLHTKIYSNLQYVKDIYGQLPLSNSGIKINSEALFRISKNNFWALNFGWTKEIRYDSGEKYSTIMGTGCNLNLMSFIYFQANYEAIDIFQETPIHNLAAKIIGQF</sequence>
<organism evidence="1">
    <name type="scientific">candidate division WOR-3 bacterium</name>
    <dbReference type="NCBI Taxonomy" id="2052148"/>
    <lineage>
        <taxon>Bacteria</taxon>
        <taxon>Bacteria division WOR-3</taxon>
    </lineage>
</organism>
<dbReference type="AlphaFoldDB" id="A0A7V0Z713"/>
<name>A0A7V0Z713_UNCW3</name>